<dbReference type="SUPFAM" id="SSF56349">
    <property type="entry name" value="DNA breaking-rejoining enzymes"/>
    <property type="match status" value="1"/>
</dbReference>
<gene>
    <name evidence="2" type="ORF">GCM10023198_42000</name>
</gene>
<dbReference type="InterPro" id="IPR011010">
    <property type="entry name" value="DNA_brk_join_enz"/>
</dbReference>
<dbReference type="InterPro" id="IPR013762">
    <property type="entry name" value="Integrase-like_cat_sf"/>
</dbReference>
<evidence type="ECO:0000313" key="2">
    <source>
        <dbReference type="EMBL" id="GAA4714391.1"/>
    </source>
</evidence>
<evidence type="ECO:0008006" key="4">
    <source>
        <dbReference type="Google" id="ProtNLM"/>
    </source>
</evidence>
<evidence type="ECO:0000313" key="3">
    <source>
        <dbReference type="Proteomes" id="UP001500843"/>
    </source>
</evidence>
<evidence type="ECO:0000256" key="1">
    <source>
        <dbReference type="ARBA" id="ARBA00023172"/>
    </source>
</evidence>
<accession>A0ABP8XW22</accession>
<name>A0ABP8XW22_9MICO</name>
<reference evidence="3" key="1">
    <citation type="journal article" date="2019" name="Int. J. Syst. Evol. Microbiol.">
        <title>The Global Catalogue of Microorganisms (GCM) 10K type strain sequencing project: providing services to taxonomists for standard genome sequencing and annotation.</title>
        <authorList>
            <consortium name="The Broad Institute Genomics Platform"/>
            <consortium name="The Broad Institute Genome Sequencing Center for Infectious Disease"/>
            <person name="Wu L."/>
            <person name="Ma J."/>
        </authorList>
    </citation>
    <scope>NUCLEOTIDE SEQUENCE [LARGE SCALE GENOMIC DNA]</scope>
    <source>
        <strain evidence="3">JCM 17975</strain>
    </source>
</reference>
<keyword evidence="3" id="KW-1185">Reference proteome</keyword>
<organism evidence="2 3">
    <name type="scientific">Promicromonospora umidemergens</name>
    <dbReference type="NCBI Taxonomy" id="629679"/>
    <lineage>
        <taxon>Bacteria</taxon>
        <taxon>Bacillati</taxon>
        <taxon>Actinomycetota</taxon>
        <taxon>Actinomycetes</taxon>
        <taxon>Micrococcales</taxon>
        <taxon>Promicromonosporaceae</taxon>
        <taxon>Promicromonospora</taxon>
    </lineage>
</organism>
<comment type="caution">
    <text evidence="2">The sequence shown here is derived from an EMBL/GenBank/DDBJ whole genome shotgun (WGS) entry which is preliminary data.</text>
</comment>
<keyword evidence="1" id="KW-0233">DNA recombination</keyword>
<dbReference type="EMBL" id="BAABHM010000018">
    <property type="protein sequence ID" value="GAA4714391.1"/>
    <property type="molecule type" value="Genomic_DNA"/>
</dbReference>
<dbReference type="Proteomes" id="UP001500843">
    <property type="component" value="Unassembled WGS sequence"/>
</dbReference>
<proteinExistence type="predicted"/>
<protein>
    <recommendedName>
        <fullName evidence="4">Phage integrase family protein</fullName>
    </recommendedName>
</protein>
<dbReference type="Gene3D" id="1.10.443.10">
    <property type="entry name" value="Intergrase catalytic core"/>
    <property type="match status" value="1"/>
</dbReference>
<sequence length="72" mass="7581">MRGSNNVLDDLFARLECNRDRALFSMFLSSGARASEPLGMTVGDVHPGEGRIYVATKGLGGIKQACPAAPEG</sequence>